<dbReference type="PANTHER" id="PTHR34475:SF1">
    <property type="entry name" value="CYTOSKELETON PROTEIN RODZ"/>
    <property type="match status" value="1"/>
</dbReference>
<dbReference type="EMBL" id="POSK01000002">
    <property type="protein sequence ID" value="PNI05952.1"/>
    <property type="molecule type" value="Genomic_DNA"/>
</dbReference>
<dbReference type="SUPFAM" id="SSF47413">
    <property type="entry name" value="lambda repressor-like DNA-binding domains"/>
    <property type="match status" value="1"/>
</dbReference>
<sequence length="330" mass="36406">MNTEHTEQENPIVEETSTVEQEAAFVEPGTLLREKREALGLTQQQVADRLRLRLSIVQNLEANNFESDLVATFIRGYLRSYAKAVGLKESEILQAYEKSTASEPQEQTMQSFSKKTKRAKHDSHIMTITWVILVILIGMSSLWWWQNHRDSGFEADKDAEVSAVLSNESSLQDSRNDQEFATVSELTEESGEEPVEPTSPADEVQAVEQTEEPVVEDVEPAISEQAPVAVEEEPMVVEEPVVETPVVEQADASNLLTLSFSADCWIQVKDATGKTLSTGIKQAGQTLNLRGQKPLQVILGAPESVSMTFASEPVDLSGYTSGKVARLTLP</sequence>
<dbReference type="RefSeq" id="WP_102965349.1">
    <property type="nucleotide sequence ID" value="NZ_POSK01000002.1"/>
</dbReference>
<dbReference type="Proteomes" id="UP000236449">
    <property type="component" value="Unassembled WGS sequence"/>
</dbReference>
<dbReference type="OrthoDB" id="9790252at2"/>
<proteinExistence type="predicted"/>
<dbReference type="Pfam" id="PF13464">
    <property type="entry name" value="RodZ_C"/>
    <property type="match status" value="1"/>
</dbReference>
<name>A0A2J8I5Z9_VIBDI</name>
<feature type="transmembrane region" description="Helical" evidence="1">
    <location>
        <begin position="125"/>
        <end position="145"/>
    </location>
</feature>
<dbReference type="InterPro" id="IPR050400">
    <property type="entry name" value="Bact_Cytoskel_RodZ"/>
</dbReference>
<dbReference type="InterPro" id="IPR025194">
    <property type="entry name" value="RodZ-like_C"/>
</dbReference>
<keyword evidence="1" id="KW-0812">Transmembrane</keyword>
<gene>
    <name evidence="3" type="ORF">C1N32_02860</name>
</gene>
<dbReference type="InterPro" id="IPR001387">
    <property type="entry name" value="Cro/C1-type_HTH"/>
</dbReference>
<evidence type="ECO:0000313" key="3">
    <source>
        <dbReference type="EMBL" id="PNI05952.1"/>
    </source>
</evidence>
<dbReference type="Gene3D" id="1.10.260.40">
    <property type="entry name" value="lambda repressor-like DNA-binding domains"/>
    <property type="match status" value="1"/>
</dbReference>
<keyword evidence="1" id="KW-0472">Membrane</keyword>
<dbReference type="PANTHER" id="PTHR34475">
    <property type="match status" value="1"/>
</dbReference>
<dbReference type="PROSITE" id="PS50943">
    <property type="entry name" value="HTH_CROC1"/>
    <property type="match status" value="1"/>
</dbReference>
<evidence type="ECO:0000259" key="2">
    <source>
        <dbReference type="PROSITE" id="PS50943"/>
    </source>
</evidence>
<keyword evidence="1" id="KW-1133">Transmembrane helix</keyword>
<dbReference type="GO" id="GO:0003677">
    <property type="term" value="F:DNA binding"/>
    <property type="evidence" value="ECO:0007669"/>
    <property type="project" value="InterPro"/>
</dbReference>
<dbReference type="NCBIfam" id="NF008109">
    <property type="entry name" value="PRK10856.1"/>
    <property type="match status" value="1"/>
</dbReference>
<dbReference type="Pfam" id="PF13413">
    <property type="entry name" value="HTH_25"/>
    <property type="match status" value="1"/>
</dbReference>
<accession>A0A2J8I5Z9</accession>
<dbReference type="AlphaFoldDB" id="A0A2J8I5Z9"/>
<dbReference type="CDD" id="cd00093">
    <property type="entry name" value="HTH_XRE"/>
    <property type="match status" value="1"/>
</dbReference>
<feature type="domain" description="HTH cro/C1-type" evidence="2">
    <location>
        <begin position="32"/>
        <end position="64"/>
    </location>
</feature>
<comment type="caution">
    <text evidence="3">The sequence shown here is derived from an EMBL/GenBank/DDBJ whole genome shotgun (WGS) entry which is preliminary data.</text>
</comment>
<reference evidence="3 4" key="1">
    <citation type="submission" date="2018-01" db="EMBL/GenBank/DDBJ databases">
        <title>Draft genome sequences of six Vibrio diazotrophicus strains isolated from deep-sea sediments of the Baltic Sea.</title>
        <authorList>
            <person name="Castillo D."/>
            <person name="Vandieken V."/>
            <person name="Chiang O."/>
            <person name="Middelboe M."/>
        </authorList>
    </citation>
    <scope>NUCLEOTIDE SEQUENCE [LARGE SCALE GENOMIC DNA]</scope>
    <source>
        <strain evidence="3 4">60.27F</strain>
    </source>
</reference>
<protein>
    <submittedName>
        <fullName evidence="3">Cytoskeleton protein RodZ</fullName>
    </submittedName>
</protein>
<evidence type="ECO:0000313" key="4">
    <source>
        <dbReference type="Proteomes" id="UP000236449"/>
    </source>
</evidence>
<evidence type="ECO:0000256" key="1">
    <source>
        <dbReference type="SAM" id="Phobius"/>
    </source>
</evidence>
<organism evidence="3 4">
    <name type="scientific">Vibrio diazotrophicus</name>
    <dbReference type="NCBI Taxonomy" id="685"/>
    <lineage>
        <taxon>Bacteria</taxon>
        <taxon>Pseudomonadati</taxon>
        <taxon>Pseudomonadota</taxon>
        <taxon>Gammaproteobacteria</taxon>
        <taxon>Vibrionales</taxon>
        <taxon>Vibrionaceae</taxon>
        <taxon>Vibrio</taxon>
    </lineage>
</organism>
<dbReference type="InterPro" id="IPR010982">
    <property type="entry name" value="Lambda_DNA-bd_dom_sf"/>
</dbReference>